<accession>A0A1Y6CQ79</accession>
<evidence type="ECO:0000313" key="2">
    <source>
        <dbReference type="Proteomes" id="UP000192907"/>
    </source>
</evidence>
<name>A0A1Y6CQ79_9BACT</name>
<protein>
    <submittedName>
        <fullName evidence="1">Uncharacterized protein</fullName>
    </submittedName>
</protein>
<dbReference type="EMBL" id="FWZT01000025">
    <property type="protein sequence ID" value="SMF70095.1"/>
    <property type="molecule type" value="Genomic_DNA"/>
</dbReference>
<gene>
    <name evidence="1" type="ORF">SAMN06296036_12590</name>
</gene>
<dbReference type="PROSITE" id="PS51257">
    <property type="entry name" value="PROKAR_LIPOPROTEIN"/>
    <property type="match status" value="1"/>
</dbReference>
<organism evidence="1 2">
    <name type="scientific">Pseudobacteriovorax antillogorgiicola</name>
    <dbReference type="NCBI Taxonomy" id="1513793"/>
    <lineage>
        <taxon>Bacteria</taxon>
        <taxon>Pseudomonadati</taxon>
        <taxon>Bdellovibrionota</taxon>
        <taxon>Oligoflexia</taxon>
        <taxon>Oligoflexales</taxon>
        <taxon>Pseudobacteriovoracaceae</taxon>
        <taxon>Pseudobacteriovorax</taxon>
    </lineage>
</organism>
<dbReference type="Proteomes" id="UP000192907">
    <property type="component" value="Unassembled WGS sequence"/>
</dbReference>
<dbReference type="RefSeq" id="WP_132324131.1">
    <property type="nucleotide sequence ID" value="NZ_FWZT01000025.1"/>
</dbReference>
<dbReference type="AlphaFoldDB" id="A0A1Y6CQ79"/>
<keyword evidence="2" id="KW-1185">Reference proteome</keyword>
<proteinExistence type="predicted"/>
<sequence length="385" mass="41269">MRQSWATSLILVLAIFGCKDSKESQEEAAAPSPDEAIEIPPSSENVIVSDDPDNIAAVKACGSSAVAKGHQVPGLVASNINLQIYSWSQTVNQYRSLRIVGNLKDSSWTRFNIFNPVNGLIALSIDSDELSADEQGDFEFWLVPFGGKTDGLVKPFNLPEGDNYTLLIHDTSIDGITFDVTSYDMDGKQTSCPQGARGYPAVISNFMSTFRESINAQGAVQFVGDEDQGYLQDPGVHSILGGLSFAEGREVFVMTVAMPSAAETKDFLACSFDHQSTLIQDCVSRSEMTANGMGQVNFVVSSANQLAEATVVDAGALYLEMPAANHGILLRQYGPATEFVGRFSLVAENQSAEPTVGAYYPTYKWCAIGDFQANGLACSDASVGL</sequence>
<reference evidence="2" key="1">
    <citation type="submission" date="2017-04" db="EMBL/GenBank/DDBJ databases">
        <authorList>
            <person name="Varghese N."/>
            <person name="Submissions S."/>
        </authorList>
    </citation>
    <scope>NUCLEOTIDE SEQUENCE [LARGE SCALE GENOMIC DNA]</scope>
    <source>
        <strain evidence="2">RKEM611</strain>
    </source>
</reference>
<evidence type="ECO:0000313" key="1">
    <source>
        <dbReference type="EMBL" id="SMF70095.1"/>
    </source>
</evidence>